<dbReference type="AlphaFoldDB" id="A0A166WJN4"/>
<gene>
    <name evidence="1" type="ORF">FIBSPDRAFT_810364</name>
</gene>
<protein>
    <recommendedName>
        <fullName evidence="3">C3H1-type domain-containing protein</fullName>
    </recommendedName>
</protein>
<evidence type="ECO:0000313" key="2">
    <source>
        <dbReference type="Proteomes" id="UP000076532"/>
    </source>
</evidence>
<evidence type="ECO:0000313" key="1">
    <source>
        <dbReference type="EMBL" id="KZP33827.1"/>
    </source>
</evidence>
<dbReference type="EMBL" id="KV417481">
    <property type="protein sequence ID" value="KZP33827.1"/>
    <property type="molecule type" value="Genomic_DNA"/>
</dbReference>
<proteinExistence type="predicted"/>
<dbReference type="OrthoDB" id="3058101at2759"/>
<dbReference type="Proteomes" id="UP000076532">
    <property type="component" value="Unassembled WGS sequence"/>
</dbReference>
<keyword evidence="2" id="KW-1185">Reference proteome</keyword>
<reference evidence="1 2" key="1">
    <citation type="journal article" date="2016" name="Mol. Biol. Evol.">
        <title>Comparative Genomics of Early-Diverging Mushroom-Forming Fungi Provides Insights into the Origins of Lignocellulose Decay Capabilities.</title>
        <authorList>
            <person name="Nagy L.G."/>
            <person name="Riley R."/>
            <person name="Tritt A."/>
            <person name="Adam C."/>
            <person name="Daum C."/>
            <person name="Floudas D."/>
            <person name="Sun H."/>
            <person name="Yadav J.S."/>
            <person name="Pangilinan J."/>
            <person name="Larsson K.H."/>
            <person name="Matsuura K."/>
            <person name="Barry K."/>
            <person name="Labutti K."/>
            <person name="Kuo R."/>
            <person name="Ohm R.A."/>
            <person name="Bhattacharya S.S."/>
            <person name="Shirouzu T."/>
            <person name="Yoshinaga Y."/>
            <person name="Martin F.M."/>
            <person name="Grigoriev I.V."/>
            <person name="Hibbett D.S."/>
        </authorList>
    </citation>
    <scope>NUCLEOTIDE SEQUENCE [LARGE SCALE GENOMIC DNA]</scope>
    <source>
        <strain evidence="1 2">CBS 109695</strain>
    </source>
</reference>
<evidence type="ECO:0008006" key="3">
    <source>
        <dbReference type="Google" id="ProtNLM"/>
    </source>
</evidence>
<accession>A0A166WJN4</accession>
<sequence length="238" mass="26873">MQRQRLADPLPRSIWKQIVQDNYVNFWKLFAAMEPGYDVNDDPKDFHGGYALVKKDQANAKKPVASEADWIRVYSAWEAGVLLAYPHRRAELQGYRRIVMELFRAVERNPAVAIDFDIDVRQRYSKEPYRMDSREHLQIPLFSQMFNSSNKRASSSQQPTSPTGAKRVDAPCINWNYGACEDPCNGRRKHGICTQCGGEHRARDVIACFTELQAFRTNGRAPGARLAPRGGGGGGARA</sequence>
<name>A0A166WJN4_9AGAM</name>
<organism evidence="1 2">
    <name type="scientific">Athelia psychrophila</name>
    <dbReference type="NCBI Taxonomy" id="1759441"/>
    <lineage>
        <taxon>Eukaryota</taxon>
        <taxon>Fungi</taxon>
        <taxon>Dikarya</taxon>
        <taxon>Basidiomycota</taxon>
        <taxon>Agaricomycotina</taxon>
        <taxon>Agaricomycetes</taxon>
        <taxon>Agaricomycetidae</taxon>
        <taxon>Atheliales</taxon>
        <taxon>Atheliaceae</taxon>
        <taxon>Athelia</taxon>
    </lineage>
</organism>